<sequence length="142" mass="15370">MASTKACDAVFKAEPPPAAKKLREMAYSAHMMHSHQLHMYALAGPDFYVGPKADPASRNILGIVGKVGAELGLEVIHARGYAQRIQEIVGGKATHPVCGLPGGMSKALSDEERDEIEDKAKKLVDFGKKALSLWDDLVMKNK</sequence>
<proteinExistence type="inferred from homology"/>
<comment type="caution">
    <text evidence="6">The sequence shown here is derived from an EMBL/GenBank/DDBJ whole genome shotgun (WGS) entry which is preliminary data.</text>
</comment>
<keyword evidence="4" id="KW-0479">Metal-binding</keyword>
<comment type="cofactor">
    <cofactor evidence="1">
        <name>Ni(2+)</name>
        <dbReference type="ChEBI" id="CHEBI:49786"/>
    </cofactor>
</comment>
<evidence type="ECO:0000313" key="6">
    <source>
        <dbReference type="EMBL" id="GAG54700.1"/>
    </source>
</evidence>
<organism evidence="6">
    <name type="scientific">marine sediment metagenome</name>
    <dbReference type="NCBI Taxonomy" id="412755"/>
    <lineage>
        <taxon>unclassified sequences</taxon>
        <taxon>metagenomes</taxon>
        <taxon>ecological metagenomes</taxon>
    </lineage>
</organism>
<evidence type="ECO:0000256" key="5">
    <source>
        <dbReference type="ARBA" id="ARBA00023002"/>
    </source>
</evidence>
<keyword evidence="5" id="KW-0560">Oxidoreductase</keyword>
<dbReference type="AlphaFoldDB" id="X0YFP5"/>
<dbReference type="GO" id="GO:0016491">
    <property type="term" value="F:oxidoreductase activity"/>
    <property type="evidence" value="ECO:0007669"/>
    <property type="project" value="UniProtKB-KW"/>
</dbReference>
<comment type="similarity">
    <text evidence="2">Belongs to the [NiFe]/[NiFeSe] hydrogenase large subunit family.</text>
</comment>
<evidence type="ECO:0000256" key="2">
    <source>
        <dbReference type="ARBA" id="ARBA00009292"/>
    </source>
</evidence>
<dbReference type="Gene3D" id="1.10.645.10">
    <property type="entry name" value="Cytochrome-c3 Hydrogenase, chain B"/>
    <property type="match status" value="1"/>
</dbReference>
<dbReference type="PANTHER" id="PTHR43600:SF2">
    <property type="entry name" value="F420-NON-REDUCING HYDROGENASE VHU SUBUNIT A"/>
    <property type="match status" value="1"/>
</dbReference>
<reference evidence="6" key="1">
    <citation type="journal article" date="2014" name="Front. Microbiol.">
        <title>High frequency of phylogenetically diverse reductive dehalogenase-homologous genes in deep subseafloor sedimentary metagenomes.</title>
        <authorList>
            <person name="Kawai M."/>
            <person name="Futagami T."/>
            <person name="Toyoda A."/>
            <person name="Takaki Y."/>
            <person name="Nishi S."/>
            <person name="Hori S."/>
            <person name="Arai W."/>
            <person name="Tsubouchi T."/>
            <person name="Morono Y."/>
            <person name="Uchiyama I."/>
            <person name="Ito T."/>
            <person name="Fujiyama A."/>
            <person name="Inagaki F."/>
            <person name="Takami H."/>
        </authorList>
    </citation>
    <scope>NUCLEOTIDE SEQUENCE</scope>
    <source>
        <strain evidence="6">Expedition CK06-06</strain>
    </source>
</reference>
<accession>X0YFP5</accession>
<dbReference type="EMBL" id="BART01008512">
    <property type="protein sequence ID" value="GAG54700.1"/>
    <property type="molecule type" value="Genomic_DNA"/>
</dbReference>
<feature type="non-terminal residue" evidence="6">
    <location>
        <position position="142"/>
    </location>
</feature>
<dbReference type="PANTHER" id="PTHR43600">
    <property type="entry name" value="COENZYME F420 HYDROGENASE, SUBUNIT ALPHA"/>
    <property type="match status" value="1"/>
</dbReference>
<dbReference type="GO" id="GO:0016151">
    <property type="term" value="F:nickel cation binding"/>
    <property type="evidence" value="ECO:0007669"/>
    <property type="project" value="InterPro"/>
</dbReference>
<evidence type="ECO:0000256" key="3">
    <source>
        <dbReference type="ARBA" id="ARBA00022596"/>
    </source>
</evidence>
<dbReference type="SUPFAM" id="SSF56762">
    <property type="entry name" value="HydB/Nqo4-like"/>
    <property type="match status" value="1"/>
</dbReference>
<gene>
    <name evidence="6" type="ORF">S01H4_19128</name>
</gene>
<dbReference type="InterPro" id="IPR029014">
    <property type="entry name" value="NiFe-Hase_large"/>
</dbReference>
<evidence type="ECO:0000256" key="1">
    <source>
        <dbReference type="ARBA" id="ARBA00001967"/>
    </source>
</evidence>
<keyword evidence="3" id="KW-0533">Nickel</keyword>
<evidence type="ECO:0000256" key="4">
    <source>
        <dbReference type="ARBA" id="ARBA00022723"/>
    </source>
</evidence>
<name>X0YFP5_9ZZZZ</name>
<protein>
    <submittedName>
        <fullName evidence="6">Uncharacterized protein</fullName>
    </submittedName>
</protein>